<proteinExistence type="predicted"/>
<sequence>MGCNLTWWVRLQTYNIDDIYPPLTFSCDNSQGGRVSLWTG</sequence>
<gene>
    <name evidence="1" type="ORF">GXM_01980</name>
</gene>
<dbReference type="Proteomes" id="UP000326678">
    <property type="component" value="Chromosome Gxm1"/>
</dbReference>
<organism evidence="1 2">
    <name type="scientific">Nostoc sphaeroides CCNUC1</name>
    <dbReference type="NCBI Taxonomy" id="2653204"/>
    <lineage>
        <taxon>Bacteria</taxon>
        <taxon>Bacillati</taxon>
        <taxon>Cyanobacteriota</taxon>
        <taxon>Cyanophyceae</taxon>
        <taxon>Nostocales</taxon>
        <taxon>Nostocaceae</taxon>
        <taxon>Nostoc</taxon>
    </lineage>
</organism>
<protein>
    <submittedName>
        <fullName evidence="1">Uncharacterized protein</fullName>
    </submittedName>
</protein>
<accession>A0A5P8VVS2</accession>
<dbReference type="AlphaFoldDB" id="A0A5P8VVS2"/>
<evidence type="ECO:0000313" key="2">
    <source>
        <dbReference type="Proteomes" id="UP000326678"/>
    </source>
</evidence>
<reference evidence="1 2" key="1">
    <citation type="submission" date="2019-10" db="EMBL/GenBank/DDBJ databases">
        <title>Genomic and transcriptomic insights into the perfect genentic adaptation of a filamentous nitrogen-fixing cyanobacterium to rice fields.</title>
        <authorList>
            <person name="Chen Z."/>
        </authorList>
    </citation>
    <scope>NUCLEOTIDE SEQUENCE [LARGE SCALE GENOMIC DNA]</scope>
    <source>
        <strain evidence="1">CCNUC1</strain>
    </source>
</reference>
<keyword evidence="2" id="KW-1185">Reference proteome</keyword>
<name>A0A5P8VVS2_9NOSO</name>
<dbReference type="EMBL" id="CP045226">
    <property type="protein sequence ID" value="QFS44505.1"/>
    <property type="molecule type" value="Genomic_DNA"/>
</dbReference>
<evidence type="ECO:0000313" key="1">
    <source>
        <dbReference type="EMBL" id="QFS44505.1"/>
    </source>
</evidence>
<dbReference type="KEGG" id="nsh:GXM_01980"/>